<dbReference type="Pfam" id="PF00348">
    <property type="entry name" value="polyprenyl_synt"/>
    <property type="match status" value="1"/>
</dbReference>
<keyword evidence="3" id="KW-0460">Magnesium</keyword>
<dbReference type="VEuPathDB" id="FungiDB:CCM_03059"/>
<name>A0A2H4SB19_CORMI</name>
<dbReference type="GO" id="GO:0008299">
    <property type="term" value="P:isoprenoid biosynthetic process"/>
    <property type="evidence" value="ECO:0007669"/>
    <property type="project" value="InterPro"/>
</dbReference>
<dbReference type="PANTHER" id="PTHR12001">
    <property type="entry name" value="GERANYLGERANYL PYROPHOSPHATE SYNTHASE"/>
    <property type="match status" value="1"/>
</dbReference>
<dbReference type="GO" id="GO:0004659">
    <property type="term" value="F:prenyltransferase activity"/>
    <property type="evidence" value="ECO:0007669"/>
    <property type="project" value="InterPro"/>
</dbReference>
<protein>
    <submittedName>
        <fullName evidence="4">Geranylgeranyl pyrophosphate synthase</fullName>
    </submittedName>
</protein>
<dbReference type="AlphaFoldDB" id="A0A2H4SB19"/>
<dbReference type="InterPro" id="IPR008949">
    <property type="entry name" value="Isoprenoid_synthase_dom_sf"/>
</dbReference>
<dbReference type="GO" id="GO:0020037">
    <property type="term" value="F:heme binding"/>
    <property type="evidence" value="ECO:0007669"/>
    <property type="project" value="InterPro"/>
</dbReference>
<dbReference type="Proteomes" id="UP000323067">
    <property type="component" value="Chromosome vi"/>
</dbReference>
<evidence type="ECO:0000313" key="4">
    <source>
        <dbReference type="EMBL" id="ATY60301.1"/>
    </source>
</evidence>
<dbReference type="Gene3D" id="1.10.600.10">
    <property type="entry name" value="Farnesyl Diphosphate Synthase"/>
    <property type="match status" value="1"/>
</dbReference>
<sequence length="682" mass="76555">MHATPNLAAHATRDDANANSATLLHLPHLGSELASSKEPVSDSESREQKVLALVRQFSSRSARSTDGLNPCAALHGSRLDPNGDNFEAHARCQALLLMLTEYAKARSLRTARVASTDPNAHVLHWNDVCYDAKIGKENRRVSDAEITNRRNRAHGTGGADYFPGIDCFKESTEMYDANCFSHSDSSSIATSVDSLNDSNRDNVDRIHVVDSAEQWAEPRTSATNLSDAESLMAMAVDRNLPDLDDSVIRQPYHYLRSLPSKGIRDQAIDALNKWLAVPARSTARIKSIIQMLHSASLMLDDMQDGSPLRRGQPSTHSIYGMAQTINSATYQYIQATTVASQLCNPACLRISLDEMQQLHVGQSYDLHWTETTRCPSVPEYLRMVDKKTGGMFCLLTRLMLAESPTRTHITEADLSRFSCLIGRFFQIRDYYQNLTSADYAQQKGFAEDLDEGKYSFTLIHCIQTLASHGTFAPDAMHLNALLMKRRVEGKLSIEMKREIFALMNKTKSLDRTLSLLRRLFGELEREVGPIVRINPDELSIRDSAYYDELYVMGSVRPTNRYEGFVKGVVDFEGSHLATIDHHLHRLRRKPLDPYFSRAGVTKLEPMVADVCEKLVVHRFETFRGSGRVVRLDHAFTAFSGDVICRLCIDDPPSFVDDPEFTPEWFDMFHDSAVSLPLFIGLP</sequence>
<dbReference type="VEuPathDB" id="FungiDB:A9K55_005904"/>
<dbReference type="SUPFAM" id="SSF48264">
    <property type="entry name" value="Cytochrome P450"/>
    <property type="match status" value="1"/>
</dbReference>
<keyword evidence="2" id="KW-0479">Metal-binding</keyword>
<reference evidence="4 5" key="1">
    <citation type="journal article" date="2017" name="BMC Genomics">
        <title>Chromosome level assembly and secondary metabolite potential of the parasitic fungus Cordyceps militaris.</title>
        <authorList>
            <person name="Kramer G.J."/>
            <person name="Nodwell J.R."/>
        </authorList>
    </citation>
    <scope>NUCLEOTIDE SEQUENCE [LARGE SCALE GENOMIC DNA]</scope>
    <source>
        <strain evidence="4 5">ATCC 34164</strain>
    </source>
</reference>
<evidence type="ECO:0000256" key="1">
    <source>
        <dbReference type="ARBA" id="ARBA00022679"/>
    </source>
</evidence>
<dbReference type="Gene3D" id="1.10.630.10">
    <property type="entry name" value="Cytochrome P450"/>
    <property type="match status" value="1"/>
</dbReference>
<dbReference type="GO" id="GO:0046165">
    <property type="term" value="P:alcohol biosynthetic process"/>
    <property type="evidence" value="ECO:0007669"/>
    <property type="project" value="UniProtKB-ARBA"/>
</dbReference>
<dbReference type="EMBL" id="CP023323">
    <property type="protein sequence ID" value="ATY60301.1"/>
    <property type="molecule type" value="Genomic_DNA"/>
</dbReference>
<accession>A0A2H4SB19</accession>
<dbReference type="InterPro" id="IPR000092">
    <property type="entry name" value="Polyprenyl_synt"/>
</dbReference>
<evidence type="ECO:0000313" key="5">
    <source>
        <dbReference type="Proteomes" id="UP000323067"/>
    </source>
</evidence>
<dbReference type="InterPro" id="IPR033749">
    <property type="entry name" value="Polyprenyl_synt_CS"/>
</dbReference>
<dbReference type="GO" id="GO:0004497">
    <property type="term" value="F:monooxygenase activity"/>
    <property type="evidence" value="ECO:0007669"/>
    <property type="project" value="InterPro"/>
</dbReference>
<dbReference type="GO" id="GO:0043386">
    <property type="term" value="P:mycotoxin biosynthetic process"/>
    <property type="evidence" value="ECO:0007669"/>
    <property type="project" value="UniProtKB-ARBA"/>
</dbReference>
<proteinExistence type="predicted"/>
<dbReference type="GO" id="GO:0005506">
    <property type="term" value="F:iron ion binding"/>
    <property type="evidence" value="ECO:0007669"/>
    <property type="project" value="InterPro"/>
</dbReference>
<organism evidence="4 5">
    <name type="scientific">Cordyceps militaris</name>
    <name type="common">Caterpillar fungus</name>
    <name type="synonym">Clavaria militaris</name>
    <dbReference type="NCBI Taxonomy" id="73501"/>
    <lineage>
        <taxon>Eukaryota</taxon>
        <taxon>Fungi</taxon>
        <taxon>Dikarya</taxon>
        <taxon>Ascomycota</taxon>
        <taxon>Pezizomycotina</taxon>
        <taxon>Sordariomycetes</taxon>
        <taxon>Hypocreomycetidae</taxon>
        <taxon>Hypocreales</taxon>
        <taxon>Cordycipitaceae</taxon>
        <taxon>Cordyceps</taxon>
    </lineage>
</organism>
<gene>
    <name evidence="4" type="ORF">A9K55_005904</name>
</gene>
<keyword evidence="1" id="KW-0808">Transferase</keyword>
<dbReference type="PROSITE" id="PS00723">
    <property type="entry name" value="POLYPRENYL_SYNTHASE_1"/>
    <property type="match status" value="1"/>
</dbReference>
<dbReference type="GO" id="GO:0016705">
    <property type="term" value="F:oxidoreductase activity, acting on paired donors, with incorporation or reduction of molecular oxygen"/>
    <property type="evidence" value="ECO:0007669"/>
    <property type="project" value="InterPro"/>
</dbReference>
<dbReference type="InterPro" id="IPR036396">
    <property type="entry name" value="Cyt_P450_sf"/>
</dbReference>
<evidence type="ECO:0000256" key="2">
    <source>
        <dbReference type="ARBA" id="ARBA00022723"/>
    </source>
</evidence>
<dbReference type="PANTHER" id="PTHR12001:SF72">
    <property type="entry name" value="THIJ_PFPI FAMILY PROTEIN (AFU_ORTHOLOGUE AFUA_3G01210)-RELATED"/>
    <property type="match status" value="1"/>
</dbReference>
<evidence type="ECO:0000256" key="3">
    <source>
        <dbReference type="ARBA" id="ARBA00022842"/>
    </source>
</evidence>
<dbReference type="SUPFAM" id="SSF48576">
    <property type="entry name" value="Terpenoid synthases"/>
    <property type="match status" value="1"/>
</dbReference>